<dbReference type="EMBL" id="MCGR01000010">
    <property type="protein sequence ID" value="ORY88408.1"/>
    <property type="molecule type" value="Genomic_DNA"/>
</dbReference>
<evidence type="ECO:0000313" key="5">
    <source>
        <dbReference type="Proteomes" id="UP000193467"/>
    </source>
</evidence>
<keyword evidence="1 4" id="KW-0378">Hydrolase</keyword>
<proteinExistence type="predicted"/>
<sequence>MIDISPALTFTYKTQPVELQLDVHLPIQSAEQTEHHTSRRPVLLYFHGGGVCSGNRTFGEFIPSWLFKDALQAGVVCITADYSLLTPATGFDVIADVQDLVAWIRDHLNEELVKLGRESFLVDPSALFVAGSSGGGFVCYMAVSSSRADSARAVLLIYAMGGDFFDKQYLLPKTTSFYHARPLQERSSPYISAILAGPHSVSSGWKWPEVPRRSYYSYLLQFAIFLDALSGEPGLTERVRNLSTEQERRQVLSNSARTLFPSLIVDSDFPPAFFVHGTADSVVNIKESRSFAERLQKLGVDSKSVEVEGGGHGCDSVDSSAEIAGLDEVVPFLLEHLL</sequence>
<dbReference type="GO" id="GO:0006508">
    <property type="term" value="P:proteolysis"/>
    <property type="evidence" value="ECO:0007669"/>
    <property type="project" value="InterPro"/>
</dbReference>
<accession>A0A1Y2FWP4</accession>
<dbReference type="InterPro" id="IPR013094">
    <property type="entry name" value="AB_hydrolase_3"/>
</dbReference>
<dbReference type="OrthoDB" id="19653at2759"/>
<evidence type="ECO:0000259" key="3">
    <source>
        <dbReference type="Pfam" id="PF07859"/>
    </source>
</evidence>
<keyword evidence="5" id="KW-1185">Reference proteome</keyword>
<organism evidence="4 5">
    <name type="scientific">Leucosporidium creatinivorum</name>
    <dbReference type="NCBI Taxonomy" id="106004"/>
    <lineage>
        <taxon>Eukaryota</taxon>
        <taxon>Fungi</taxon>
        <taxon>Dikarya</taxon>
        <taxon>Basidiomycota</taxon>
        <taxon>Pucciniomycotina</taxon>
        <taxon>Microbotryomycetes</taxon>
        <taxon>Leucosporidiales</taxon>
        <taxon>Leucosporidium</taxon>
    </lineage>
</organism>
<dbReference type="InterPro" id="IPR050300">
    <property type="entry name" value="GDXG_lipolytic_enzyme"/>
</dbReference>
<dbReference type="STRING" id="106004.A0A1Y2FWP4"/>
<dbReference type="InterPro" id="IPR001375">
    <property type="entry name" value="Peptidase_S9_cat"/>
</dbReference>
<feature type="domain" description="Peptidase S9 prolyl oligopeptidase catalytic" evidence="2">
    <location>
        <begin position="268"/>
        <end position="337"/>
    </location>
</feature>
<comment type="caution">
    <text evidence="4">The sequence shown here is derived from an EMBL/GenBank/DDBJ whole genome shotgun (WGS) entry which is preliminary data.</text>
</comment>
<dbReference type="Pfam" id="PF00326">
    <property type="entry name" value="Peptidase_S9"/>
    <property type="match status" value="1"/>
</dbReference>
<reference evidence="4 5" key="1">
    <citation type="submission" date="2016-07" db="EMBL/GenBank/DDBJ databases">
        <title>Pervasive Adenine N6-methylation of Active Genes in Fungi.</title>
        <authorList>
            <consortium name="DOE Joint Genome Institute"/>
            <person name="Mondo S.J."/>
            <person name="Dannebaum R.O."/>
            <person name="Kuo R.C."/>
            <person name="Labutti K."/>
            <person name="Haridas S."/>
            <person name="Kuo A."/>
            <person name="Salamov A."/>
            <person name="Ahrendt S.R."/>
            <person name="Lipzen A."/>
            <person name="Sullivan W."/>
            <person name="Andreopoulos W.B."/>
            <person name="Clum A."/>
            <person name="Lindquist E."/>
            <person name="Daum C."/>
            <person name="Ramamoorthy G.K."/>
            <person name="Gryganskyi A."/>
            <person name="Culley D."/>
            <person name="Magnuson J.K."/>
            <person name="James T.Y."/>
            <person name="O'Malley M.A."/>
            <person name="Stajich J.E."/>
            <person name="Spatafora J.W."/>
            <person name="Visel A."/>
            <person name="Grigoriev I.V."/>
        </authorList>
    </citation>
    <scope>NUCLEOTIDE SEQUENCE [LARGE SCALE GENOMIC DNA]</scope>
    <source>
        <strain evidence="4 5">62-1032</strain>
    </source>
</reference>
<dbReference type="GO" id="GO:0008236">
    <property type="term" value="F:serine-type peptidase activity"/>
    <property type="evidence" value="ECO:0007669"/>
    <property type="project" value="InterPro"/>
</dbReference>
<evidence type="ECO:0000313" key="4">
    <source>
        <dbReference type="EMBL" id="ORY88408.1"/>
    </source>
</evidence>
<dbReference type="Proteomes" id="UP000193467">
    <property type="component" value="Unassembled WGS sequence"/>
</dbReference>
<name>A0A1Y2FWP4_9BASI</name>
<protein>
    <submittedName>
        <fullName evidence="4">Alpha/Beta hydrolase protein</fullName>
    </submittedName>
</protein>
<dbReference type="InterPro" id="IPR029058">
    <property type="entry name" value="AB_hydrolase_fold"/>
</dbReference>
<dbReference type="PANTHER" id="PTHR48081:SF3">
    <property type="entry name" value="ALPHA_BETA HYDROLASE FOLD-3 DOMAIN-CONTAINING PROTEIN"/>
    <property type="match status" value="1"/>
</dbReference>
<feature type="domain" description="Alpha/beta hydrolase fold-3" evidence="3">
    <location>
        <begin position="43"/>
        <end position="161"/>
    </location>
</feature>
<dbReference type="Gene3D" id="3.40.50.1820">
    <property type="entry name" value="alpha/beta hydrolase"/>
    <property type="match status" value="1"/>
</dbReference>
<dbReference type="SUPFAM" id="SSF53474">
    <property type="entry name" value="alpha/beta-Hydrolases"/>
    <property type="match status" value="1"/>
</dbReference>
<evidence type="ECO:0000259" key="2">
    <source>
        <dbReference type="Pfam" id="PF00326"/>
    </source>
</evidence>
<dbReference type="InParanoid" id="A0A1Y2FWP4"/>
<gene>
    <name evidence="4" type="ORF">BCR35DRAFT_329955</name>
</gene>
<dbReference type="AlphaFoldDB" id="A0A1Y2FWP4"/>
<evidence type="ECO:0000256" key="1">
    <source>
        <dbReference type="ARBA" id="ARBA00022801"/>
    </source>
</evidence>
<dbReference type="PANTHER" id="PTHR48081">
    <property type="entry name" value="AB HYDROLASE SUPERFAMILY PROTEIN C4A8.06C"/>
    <property type="match status" value="1"/>
</dbReference>
<dbReference type="Pfam" id="PF07859">
    <property type="entry name" value="Abhydrolase_3"/>
    <property type="match status" value="1"/>
</dbReference>